<keyword evidence="1" id="KW-1185">Reference proteome</keyword>
<protein>
    <submittedName>
        <fullName evidence="2">PGA_cap domain-containing protein</fullName>
    </submittedName>
</protein>
<reference evidence="2" key="1">
    <citation type="submission" date="2016-11" db="UniProtKB">
        <authorList>
            <consortium name="WormBaseParasite"/>
        </authorList>
    </citation>
    <scope>IDENTIFICATION</scope>
</reference>
<accession>A0A1I8J8R7</accession>
<evidence type="ECO:0000313" key="2">
    <source>
        <dbReference type="WBParaSite" id="maker-uti_cns_0046257-snap-gene-0.2-mRNA-1"/>
    </source>
</evidence>
<dbReference type="WBParaSite" id="maker-uti_cns_0046257-snap-gene-0.2-mRNA-1">
    <property type="protein sequence ID" value="maker-uti_cns_0046257-snap-gene-0.2-mRNA-1"/>
    <property type="gene ID" value="maker-uti_cns_0046257-snap-gene-0.2"/>
</dbReference>
<dbReference type="AlphaFoldDB" id="A0A1I8J8R7"/>
<organism evidence="1 2">
    <name type="scientific">Macrostomum lignano</name>
    <dbReference type="NCBI Taxonomy" id="282301"/>
    <lineage>
        <taxon>Eukaryota</taxon>
        <taxon>Metazoa</taxon>
        <taxon>Spiralia</taxon>
        <taxon>Lophotrochozoa</taxon>
        <taxon>Platyhelminthes</taxon>
        <taxon>Rhabditophora</taxon>
        <taxon>Macrostomorpha</taxon>
        <taxon>Macrostomida</taxon>
        <taxon>Macrostomidae</taxon>
        <taxon>Macrostomum</taxon>
    </lineage>
</organism>
<proteinExistence type="predicted"/>
<dbReference type="Proteomes" id="UP000095280">
    <property type="component" value="Unplaced"/>
</dbReference>
<name>A0A1I8J8R7_9PLAT</name>
<evidence type="ECO:0000313" key="1">
    <source>
        <dbReference type="Proteomes" id="UP000095280"/>
    </source>
</evidence>
<sequence length="63" mass="6859">MPGVHLLTFGFGNVTMGRSFRVEVRDLAATDGAVDADRNLGKAYSLRRTRLELLSSTGLPTLH</sequence>